<evidence type="ECO:0000313" key="2">
    <source>
        <dbReference type="Proteomes" id="UP001165960"/>
    </source>
</evidence>
<sequence length="350" mass="39868">MYSRGQGDVEDDYLGNTFPNYPSQRYASSENSQHTLLTSNSASELAPKPGQVNLQIKNINFLREIIKPLEVCKDKVVCCFDPTGFEIVHEIPGVYQLRIFLAKEEFDDYEFFSGPKRKEKFLFALSMEHFANGVNFFSLPQESKQKSNSLVLPLRIENHDRSLRHGSKPSGELFISYYEDTGNLLLNSSSGNLFGEFCLVTYECSPLSASFFHPTASMASIVIKSYCVKEALLALDHQCERVELSFSPEYPHFSVSGIGATWEVETHLSNYNEICDSFHCINGIKARYRYTHIMTLIPGLKSAEKIFVCINDQGFLSVKFIDGQNRRIETAEFIVCYFLFYSIYLTNVFS</sequence>
<reference evidence="1" key="1">
    <citation type="submission" date="2022-04" db="EMBL/GenBank/DDBJ databases">
        <title>Genome of the entomopathogenic fungus Entomophthora muscae.</title>
        <authorList>
            <person name="Elya C."/>
            <person name="Lovett B.R."/>
            <person name="Lee E."/>
            <person name="Macias A.M."/>
            <person name="Hajek A.E."/>
            <person name="De Bivort B.L."/>
            <person name="Kasson M.T."/>
            <person name="De Fine Licht H.H."/>
            <person name="Stajich J.E."/>
        </authorList>
    </citation>
    <scope>NUCLEOTIDE SEQUENCE</scope>
    <source>
        <strain evidence="1">Berkeley</strain>
    </source>
</reference>
<keyword evidence="1" id="KW-0378">Hydrolase</keyword>
<gene>
    <name evidence="1" type="primary">RAD1_1</name>
    <name evidence="1" type="ORF">DSO57_1009383</name>
</gene>
<dbReference type="EC" id="3.1.11.2" evidence="1"/>
<protein>
    <submittedName>
        <fullName evidence="1">SsDNA endodeoxyribonuclease</fullName>
        <ecNumber evidence="1">3.1.11.2</ecNumber>
    </submittedName>
</protein>
<dbReference type="Proteomes" id="UP001165960">
    <property type="component" value="Unassembled WGS sequence"/>
</dbReference>
<name>A0ACC2SJL5_9FUNG</name>
<accession>A0ACC2SJL5</accession>
<proteinExistence type="predicted"/>
<organism evidence="1 2">
    <name type="scientific">Entomophthora muscae</name>
    <dbReference type="NCBI Taxonomy" id="34485"/>
    <lineage>
        <taxon>Eukaryota</taxon>
        <taxon>Fungi</taxon>
        <taxon>Fungi incertae sedis</taxon>
        <taxon>Zoopagomycota</taxon>
        <taxon>Entomophthoromycotina</taxon>
        <taxon>Entomophthoromycetes</taxon>
        <taxon>Entomophthorales</taxon>
        <taxon>Entomophthoraceae</taxon>
        <taxon>Entomophthora</taxon>
    </lineage>
</organism>
<dbReference type="EMBL" id="QTSX02005000">
    <property type="protein sequence ID" value="KAJ9062581.1"/>
    <property type="molecule type" value="Genomic_DNA"/>
</dbReference>
<comment type="caution">
    <text evidence="1">The sequence shown here is derived from an EMBL/GenBank/DDBJ whole genome shotgun (WGS) entry which is preliminary data.</text>
</comment>
<evidence type="ECO:0000313" key="1">
    <source>
        <dbReference type="EMBL" id="KAJ9062581.1"/>
    </source>
</evidence>
<keyword evidence="2" id="KW-1185">Reference proteome</keyword>